<dbReference type="PANTHER" id="PTHR46033">
    <property type="entry name" value="PROTEIN MAIN-LIKE 2"/>
    <property type="match status" value="1"/>
</dbReference>
<dbReference type="PANTHER" id="PTHR46033:SF8">
    <property type="entry name" value="PROTEIN MAINTENANCE OF MERISTEMS-LIKE"/>
    <property type="match status" value="1"/>
</dbReference>
<evidence type="ECO:0000313" key="3">
    <source>
        <dbReference type="EMBL" id="MBA0819849.1"/>
    </source>
</evidence>
<dbReference type="OrthoDB" id="1937804at2759"/>
<organism evidence="3 4">
    <name type="scientific">Gossypium harknessii</name>
    <dbReference type="NCBI Taxonomy" id="34285"/>
    <lineage>
        <taxon>Eukaryota</taxon>
        <taxon>Viridiplantae</taxon>
        <taxon>Streptophyta</taxon>
        <taxon>Embryophyta</taxon>
        <taxon>Tracheophyta</taxon>
        <taxon>Spermatophyta</taxon>
        <taxon>Magnoliopsida</taxon>
        <taxon>eudicotyledons</taxon>
        <taxon>Gunneridae</taxon>
        <taxon>Pentapetalae</taxon>
        <taxon>rosids</taxon>
        <taxon>malvids</taxon>
        <taxon>Malvales</taxon>
        <taxon>Malvaceae</taxon>
        <taxon>Malvoideae</taxon>
        <taxon>Gossypium</taxon>
    </lineage>
</organism>
<dbReference type="InterPro" id="IPR044824">
    <property type="entry name" value="MAIN-like"/>
</dbReference>
<name>A0A7J9ICH5_9ROSI</name>
<dbReference type="GO" id="GO:0010073">
    <property type="term" value="P:meristem maintenance"/>
    <property type="evidence" value="ECO:0007669"/>
    <property type="project" value="InterPro"/>
</dbReference>
<dbReference type="Proteomes" id="UP000593560">
    <property type="component" value="Unassembled WGS sequence"/>
</dbReference>
<reference evidence="3 4" key="1">
    <citation type="journal article" date="2019" name="Genome Biol. Evol.">
        <title>Insights into the evolution of the New World diploid cottons (Gossypium, subgenus Houzingenia) based on genome sequencing.</title>
        <authorList>
            <person name="Grover C.E."/>
            <person name="Arick M.A. 2nd"/>
            <person name="Thrash A."/>
            <person name="Conover J.L."/>
            <person name="Sanders W.S."/>
            <person name="Peterson D.G."/>
            <person name="Frelichowski J.E."/>
            <person name="Scheffler J.A."/>
            <person name="Scheffler B.E."/>
            <person name="Wendel J.F."/>
        </authorList>
    </citation>
    <scope>NUCLEOTIDE SEQUENCE [LARGE SCALE GENOMIC DNA]</scope>
    <source>
        <strain evidence="3">0</strain>
        <tissue evidence="3">Leaf</tissue>
    </source>
</reference>
<dbReference type="AlphaFoldDB" id="A0A7J9ICH5"/>
<sequence length="351" mass="38485">MIEPYLEVAGFLHVSLMLKAVNWTPTLISVLVERWRPKTYTFHLPCDECAITLEDVQLQLGLPMDESVITGSVVIDDWSDICKQLLGNIARKFPKFPRDSSYMGPLEELEDVRLLLDQRSKAENSTMHPTRIIGQSQYLEREGAIDSLCYGEDARIRLTDAHLGHRYAFLPIRELIITQELATAPKRPQQLYRNPRSGVGVEMGPSSASTQQEAPMAAPPPSHVLVGLLDPHISSTVSGRNHCIKSQLHCNSGSEFASVTREPLDGGYAVTGSSSASPEEDEVVSSPSLLSKTGDKVGNKCIIKGRVTVALGKNWRSFRLLSTAIVAPPPDSALVSNSVTIFDNIRVTDPA</sequence>
<evidence type="ECO:0000256" key="1">
    <source>
        <dbReference type="SAM" id="MobiDB-lite"/>
    </source>
</evidence>
<proteinExistence type="predicted"/>
<keyword evidence="4" id="KW-1185">Reference proteome</keyword>
<feature type="domain" description="Aminotransferase-like plant mobile" evidence="2">
    <location>
        <begin position="24"/>
        <end position="92"/>
    </location>
</feature>
<feature type="region of interest" description="Disordered" evidence="1">
    <location>
        <begin position="187"/>
        <end position="219"/>
    </location>
</feature>
<feature type="region of interest" description="Disordered" evidence="1">
    <location>
        <begin position="268"/>
        <end position="290"/>
    </location>
</feature>
<evidence type="ECO:0000259" key="2">
    <source>
        <dbReference type="Pfam" id="PF10536"/>
    </source>
</evidence>
<accession>A0A7J9ICH5</accession>
<protein>
    <recommendedName>
        <fullName evidence="2">Aminotransferase-like plant mobile domain-containing protein</fullName>
    </recommendedName>
</protein>
<dbReference type="InterPro" id="IPR019557">
    <property type="entry name" value="AminoTfrase-like_pln_mobile"/>
</dbReference>
<comment type="caution">
    <text evidence="3">The sequence shown here is derived from an EMBL/GenBank/DDBJ whole genome shotgun (WGS) entry which is preliminary data.</text>
</comment>
<dbReference type="EMBL" id="JABFAD010331801">
    <property type="protein sequence ID" value="MBA0819849.1"/>
    <property type="molecule type" value="Genomic_DNA"/>
</dbReference>
<evidence type="ECO:0000313" key="4">
    <source>
        <dbReference type="Proteomes" id="UP000593560"/>
    </source>
</evidence>
<gene>
    <name evidence="3" type="ORF">Gohar_028274</name>
</gene>
<dbReference type="Pfam" id="PF10536">
    <property type="entry name" value="PMD"/>
    <property type="match status" value="1"/>
</dbReference>